<protein>
    <submittedName>
        <fullName evidence="1">Type II toxin-antitoxin system RelE/ParE family toxin</fullName>
    </submittedName>
</protein>
<proteinExistence type="predicted"/>
<accession>A0A556QGT9</accession>
<dbReference type="EMBL" id="VMBG01000003">
    <property type="protein sequence ID" value="TSJ75841.1"/>
    <property type="molecule type" value="Genomic_DNA"/>
</dbReference>
<keyword evidence="2" id="KW-1185">Reference proteome</keyword>
<sequence>MKLRILTPAIEDLAAGRAVYDHQSLGVGDYFFDSLFAEIDSLVLYAGTHPIRHGHHRMLARRFPHAIYYKITNDEVPVHRVIDCRRDPKWIQRQLRRR</sequence>
<dbReference type="AlphaFoldDB" id="A0A556QGT9"/>
<name>A0A556QGT9_9BACT</name>
<organism evidence="1 2">
    <name type="scientific">Rariglobus hedericola</name>
    <dbReference type="NCBI Taxonomy" id="2597822"/>
    <lineage>
        <taxon>Bacteria</taxon>
        <taxon>Pseudomonadati</taxon>
        <taxon>Verrucomicrobiota</taxon>
        <taxon>Opitutia</taxon>
        <taxon>Opitutales</taxon>
        <taxon>Opitutaceae</taxon>
        <taxon>Rariglobus</taxon>
    </lineage>
</organism>
<evidence type="ECO:0000313" key="1">
    <source>
        <dbReference type="EMBL" id="TSJ75841.1"/>
    </source>
</evidence>
<reference evidence="1 2" key="1">
    <citation type="submission" date="2019-07" db="EMBL/GenBank/DDBJ databases">
        <title>Description of 53C-WASEF.</title>
        <authorList>
            <person name="Pitt A."/>
            <person name="Hahn M.W."/>
        </authorList>
    </citation>
    <scope>NUCLEOTIDE SEQUENCE [LARGE SCALE GENOMIC DNA]</scope>
    <source>
        <strain evidence="1 2">53C-WASEF</strain>
    </source>
</reference>
<evidence type="ECO:0000313" key="2">
    <source>
        <dbReference type="Proteomes" id="UP000315648"/>
    </source>
</evidence>
<gene>
    <name evidence="1" type="ORF">FPL22_16410</name>
</gene>
<comment type="caution">
    <text evidence="1">The sequence shown here is derived from an EMBL/GenBank/DDBJ whole genome shotgun (WGS) entry which is preliminary data.</text>
</comment>
<dbReference type="Proteomes" id="UP000315648">
    <property type="component" value="Unassembled WGS sequence"/>
</dbReference>
<dbReference type="Gene3D" id="3.30.2310.20">
    <property type="entry name" value="RelE-like"/>
    <property type="match status" value="1"/>
</dbReference>
<dbReference type="OrthoDB" id="9809155at2"/>
<dbReference type="RefSeq" id="WP_144354114.1">
    <property type="nucleotide sequence ID" value="NZ_CBCRVV010000004.1"/>
</dbReference>
<dbReference type="InterPro" id="IPR035093">
    <property type="entry name" value="RelE/ParE_toxin_dom_sf"/>
</dbReference>